<feature type="compositionally biased region" description="Low complexity" evidence="1">
    <location>
        <begin position="1"/>
        <end position="33"/>
    </location>
</feature>
<dbReference type="AlphaFoldDB" id="A0A9P6JRU9"/>
<gene>
    <name evidence="2" type="ORF">CPB83DRAFT_763549</name>
</gene>
<feature type="region of interest" description="Disordered" evidence="1">
    <location>
        <begin position="115"/>
        <end position="169"/>
    </location>
</feature>
<dbReference type="InterPro" id="IPR011993">
    <property type="entry name" value="PH-like_dom_sf"/>
</dbReference>
<dbReference type="OrthoDB" id="5865767at2759"/>
<accession>A0A9P6JRU9</accession>
<protein>
    <recommendedName>
        <fullName evidence="4">PH domain-containing protein</fullName>
    </recommendedName>
</protein>
<evidence type="ECO:0008006" key="4">
    <source>
        <dbReference type="Google" id="ProtNLM"/>
    </source>
</evidence>
<name>A0A9P6JRU9_9AGAR</name>
<dbReference type="PANTHER" id="PTHR37283:SF1">
    <property type="entry name" value="PH DOMAIN-CONTAINING PROTEIN YHR131C"/>
    <property type="match status" value="1"/>
</dbReference>
<reference evidence="2" key="1">
    <citation type="submission" date="2020-11" db="EMBL/GenBank/DDBJ databases">
        <authorList>
            <consortium name="DOE Joint Genome Institute"/>
            <person name="Ahrendt S."/>
            <person name="Riley R."/>
            <person name="Andreopoulos W."/>
            <person name="Labutti K."/>
            <person name="Pangilinan J."/>
            <person name="Ruiz-Duenas F.J."/>
            <person name="Barrasa J.M."/>
            <person name="Sanchez-Garcia M."/>
            <person name="Camarero S."/>
            <person name="Miyauchi S."/>
            <person name="Serrano A."/>
            <person name="Linde D."/>
            <person name="Babiker R."/>
            <person name="Drula E."/>
            <person name="Ayuso-Fernandez I."/>
            <person name="Pacheco R."/>
            <person name="Padilla G."/>
            <person name="Ferreira P."/>
            <person name="Barriuso J."/>
            <person name="Kellner H."/>
            <person name="Castanera R."/>
            <person name="Alfaro M."/>
            <person name="Ramirez L."/>
            <person name="Pisabarro A.G."/>
            <person name="Kuo A."/>
            <person name="Tritt A."/>
            <person name="Lipzen A."/>
            <person name="He G."/>
            <person name="Yan M."/>
            <person name="Ng V."/>
            <person name="Cullen D."/>
            <person name="Martin F."/>
            <person name="Rosso M.-N."/>
            <person name="Henrissat B."/>
            <person name="Hibbett D."/>
            <person name="Martinez A.T."/>
            <person name="Grigoriev I.V."/>
        </authorList>
    </citation>
    <scope>NUCLEOTIDE SEQUENCE</scope>
    <source>
        <strain evidence="2">CBS 506.95</strain>
    </source>
</reference>
<sequence>MSASASSSRSGIRVSPSANRPHQSTSSSHSSSKSKGKDKYEVPEPVKSDLIRSYTMQHAESGLGKDYIKRQHVLRVRLEGEQFLLQANNVESVIAWIEGFQSAANVALDLDERPMPAGPIFPRRRRRRRPAPAGSNSTSVSHVINPSPTIPNGPLAGVRPLERSAGRRS</sequence>
<comment type="caution">
    <text evidence="2">The sequence shown here is derived from an EMBL/GenBank/DDBJ whole genome shotgun (WGS) entry which is preliminary data.</text>
</comment>
<feature type="compositionally biased region" description="Basic and acidic residues" evidence="1">
    <location>
        <begin position="160"/>
        <end position="169"/>
    </location>
</feature>
<organism evidence="2 3">
    <name type="scientific">Crepidotus variabilis</name>
    <dbReference type="NCBI Taxonomy" id="179855"/>
    <lineage>
        <taxon>Eukaryota</taxon>
        <taxon>Fungi</taxon>
        <taxon>Dikarya</taxon>
        <taxon>Basidiomycota</taxon>
        <taxon>Agaricomycotina</taxon>
        <taxon>Agaricomycetes</taxon>
        <taxon>Agaricomycetidae</taxon>
        <taxon>Agaricales</taxon>
        <taxon>Agaricineae</taxon>
        <taxon>Crepidotaceae</taxon>
        <taxon>Crepidotus</taxon>
    </lineage>
</organism>
<keyword evidence="3" id="KW-1185">Reference proteome</keyword>
<evidence type="ECO:0000313" key="3">
    <source>
        <dbReference type="Proteomes" id="UP000807306"/>
    </source>
</evidence>
<dbReference type="SUPFAM" id="SSF50729">
    <property type="entry name" value="PH domain-like"/>
    <property type="match status" value="1"/>
</dbReference>
<dbReference type="PANTHER" id="PTHR37283">
    <property type="entry name" value="PH DOMAIN-CONTAINING PROTEIN YHR131C"/>
    <property type="match status" value="1"/>
</dbReference>
<feature type="compositionally biased region" description="Basic and acidic residues" evidence="1">
    <location>
        <begin position="35"/>
        <end position="48"/>
    </location>
</feature>
<dbReference type="Gene3D" id="2.30.29.30">
    <property type="entry name" value="Pleckstrin-homology domain (PH domain)/Phosphotyrosine-binding domain (PTB)"/>
    <property type="match status" value="1"/>
</dbReference>
<proteinExistence type="predicted"/>
<evidence type="ECO:0000313" key="2">
    <source>
        <dbReference type="EMBL" id="KAF9530149.1"/>
    </source>
</evidence>
<evidence type="ECO:0000256" key="1">
    <source>
        <dbReference type="SAM" id="MobiDB-lite"/>
    </source>
</evidence>
<feature type="region of interest" description="Disordered" evidence="1">
    <location>
        <begin position="1"/>
        <end position="48"/>
    </location>
</feature>
<feature type="compositionally biased region" description="Polar residues" evidence="1">
    <location>
        <begin position="134"/>
        <end position="147"/>
    </location>
</feature>
<dbReference type="Proteomes" id="UP000807306">
    <property type="component" value="Unassembled WGS sequence"/>
</dbReference>
<dbReference type="EMBL" id="MU157841">
    <property type="protein sequence ID" value="KAF9530149.1"/>
    <property type="molecule type" value="Genomic_DNA"/>
</dbReference>